<reference evidence="1 2" key="1">
    <citation type="submission" date="2023-10" db="EMBL/GenBank/DDBJ databases">
        <authorList>
            <person name="Botero Cardona J."/>
        </authorList>
    </citation>
    <scope>NUCLEOTIDE SEQUENCE [LARGE SCALE GENOMIC DNA]</scope>
    <source>
        <strain evidence="1 2">R-55214</strain>
    </source>
</reference>
<dbReference type="Proteomes" id="UP001314166">
    <property type="component" value="Unassembled WGS sequence"/>
</dbReference>
<protein>
    <submittedName>
        <fullName evidence="1">Uncharacterized protein</fullName>
    </submittedName>
</protein>
<dbReference type="EMBL" id="CAUZMB010000006">
    <property type="protein sequence ID" value="CAK1246314.1"/>
    <property type="molecule type" value="Genomic_DNA"/>
</dbReference>
<proteinExistence type="predicted"/>
<evidence type="ECO:0000313" key="2">
    <source>
        <dbReference type="Proteomes" id="UP001314166"/>
    </source>
</evidence>
<dbReference type="RefSeq" id="WP_338348498.1">
    <property type="nucleotide sequence ID" value="NZ_CAUZLV010000002.1"/>
</dbReference>
<gene>
    <name evidence="1" type="ORF">R55214_HHFBAMCI_01066</name>
</gene>
<name>A0ABN9YUA0_9LACO</name>
<organism evidence="1 2">
    <name type="scientific">Fructobacillus evanidus</name>
    <dbReference type="NCBI Taxonomy" id="3064281"/>
    <lineage>
        <taxon>Bacteria</taxon>
        <taxon>Bacillati</taxon>
        <taxon>Bacillota</taxon>
        <taxon>Bacilli</taxon>
        <taxon>Lactobacillales</taxon>
        <taxon>Lactobacillaceae</taxon>
        <taxon>Fructobacillus</taxon>
    </lineage>
</organism>
<sequence length="331" mass="37690">MSEYAFSRRLDCIVSIDFALSPLGKSKLGYGDHPKESQNFHCPFPNCYAQMSIRGWRVIQNEQRLPKNRSFARMGKEGHIKACTVQNGTYDLPDEEVNKYTANEPAIVKTKYILQGSPSEKKPKKDITPRKNVGHSGLKNHNIHGLLAIVQRIMDPSTNLNESSNITWRKPKDRQINGLESERTFNDLVINLFQSQEIDLEVATINIFFGYAKFDLNDNFVRAKIYTSIENSEGNPFVMAKICSIEELNNQALTNENAAELLKFINSQSDKYRVCAIAGYLMKPAHQQSSSNKVFYNLILYSDTLSDAFVFLGDTQYTLAKPYFERNKNSV</sequence>
<accession>A0ABN9YUA0</accession>
<keyword evidence="2" id="KW-1185">Reference proteome</keyword>
<evidence type="ECO:0000313" key="1">
    <source>
        <dbReference type="EMBL" id="CAK1246314.1"/>
    </source>
</evidence>
<comment type="caution">
    <text evidence="1">The sequence shown here is derived from an EMBL/GenBank/DDBJ whole genome shotgun (WGS) entry which is preliminary data.</text>
</comment>